<dbReference type="AlphaFoldDB" id="A0A517YY81"/>
<protein>
    <submittedName>
        <fullName evidence="2">Uncharacterized protein</fullName>
    </submittedName>
</protein>
<reference evidence="2 3" key="1">
    <citation type="submission" date="2019-02" db="EMBL/GenBank/DDBJ databases">
        <title>Deep-cultivation of Planctomycetes and their phenomic and genomic characterization uncovers novel biology.</title>
        <authorList>
            <person name="Wiegand S."/>
            <person name="Jogler M."/>
            <person name="Boedeker C."/>
            <person name="Pinto D."/>
            <person name="Vollmers J."/>
            <person name="Rivas-Marin E."/>
            <person name="Kohn T."/>
            <person name="Peeters S.H."/>
            <person name="Heuer A."/>
            <person name="Rast P."/>
            <person name="Oberbeckmann S."/>
            <person name="Bunk B."/>
            <person name="Jeske O."/>
            <person name="Meyerdierks A."/>
            <person name="Storesund J.E."/>
            <person name="Kallscheuer N."/>
            <person name="Luecker S."/>
            <person name="Lage O.M."/>
            <person name="Pohl T."/>
            <person name="Merkel B.J."/>
            <person name="Hornburger P."/>
            <person name="Mueller R.-W."/>
            <person name="Bruemmer F."/>
            <person name="Labrenz M."/>
            <person name="Spormann A.M."/>
            <person name="Op den Camp H."/>
            <person name="Overmann J."/>
            <person name="Amann R."/>
            <person name="Jetten M.S.M."/>
            <person name="Mascher T."/>
            <person name="Medema M.H."/>
            <person name="Devos D.P."/>
            <person name="Kaster A.-K."/>
            <person name="Ovreas L."/>
            <person name="Rohde M."/>
            <person name="Galperin M.Y."/>
            <person name="Jogler C."/>
        </authorList>
    </citation>
    <scope>NUCLEOTIDE SEQUENCE [LARGE SCALE GENOMIC DNA]</scope>
    <source>
        <strain evidence="2 3">KS4</strain>
    </source>
</reference>
<evidence type="ECO:0000313" key="3">
    <source>
        <dbReference type="Proteomes" id="UP000317369"/>
    </source>
</evidence>
<dbReference type="Proteomes" id="UP000317369">
    <property type="component" value="Chromosome"/>
</dbReference>
<accession>A0A517YY81</accession>
<keyword evidence="3" id="KW-1185">Reference proteome</keyword>
<proteinExistence type="predicted"/>
<organism evidence="2 3">
    <name type="scientific">Poriferisphaera corsica</name>
    <dbReference type="NCBI Taxonomy" id="2528020"/>
    <lineage>
        <taxon>Bacteria</taxon>
        <taxon>Pseudomonadati</taxon>
        <taxon>Planctomycetota</taxon>
        <taxon>Phycisphaerae</taxon>
        <taxon>Phycisphaerales</taxon>
        <taxon>Phycisphaeraceae</taxon>
        <taxon>Poriferisphaera</taxon>
    </lineage>
</organism>
<feature type="region of interest" description="Disordered" evidence="1">
    <location>
        <begin position="140"/>
        <end position="166"/>
    </location>
</feature>
<dbReference type="EMBL" id="CP036425">
    <property type="protein sequence ID" value="QDU35184.1"/>
    <property type="molecule type" value="Genomic_DNA"/>
</dbReference>
<name>A0A517YY81_9BACT</name>
<evidence type="ECO:0000313" key="2">
    <source>
        <dbReference type="EMBL" id="QDU35184.1"/>
    </source>
</evidence>
<sequence length="166" mass="19372">MVANLGGCVLGPLLDSSDKRRSEAARSINDQNVKRATTLKNAFLQYHHDMGFYAQSYMDFERYLQDSRVYEEVTIKRNKDDSFKITFKVTRKDRTYSVVQFLVETQESKAGKDITYERPMRDLVQQRVYALDGHRAGRLNGKKIERKTDKHGDDVIKERNHDGYVE</sequence>
<evidence type="ECO:0000256" key="1">
    <source>
        <dbReference type="SAM" id="MobiDB-lite"/>
    </source>
</evidence>
<dbReference type="KEGG" id="pcor:KS4_32640"/>
<gene>
    <name evidence="2" type="ORF">KS4_32640</name>
</gene>
<feature type="compositionally biased region" description="Basic and acidic residues" evidence="1">
    <location>
        <begin position="142"/>
        <end position="166"/>
    </location>
</feature>